<reference evidence="3" key="2">
    <citation type="journal article" date="2017" name="Nat. Plants">
        <title>The Aegilops tauschii genome reveals multiple impacts of transposons.</title>
        <authorList>
            <person name="Zhao G."/>
            <person name="Zou C."/>
            <person name="Li K."/>
            <person name="Wang K."/>
            <person name="Li T."/>
            <person name="Gao L."/>
            <person name="Zhang X."/>
            <person name="Wang H."/>
            <person name="Yang Z."/>
            <person name="Liu X."/>
            <person name="Jiang W."/>
            <person name="Mao L."/>
            <person name="Kong X."/>
            <person name="Jiao Y."/>
            <person name="Jia J."/>
        </authorList>
    </citation>
    <scope>NUCLEOTIDE SEQUENCE [LARGE SCALE GENOMIC DNA]</scope>
    <source>
        <strain evidence="3">cv. AL8/78</strain>
    </source>
</reference>
<proteinExistence type="predicted"/>
<dbReference type="EnsemblPlants" id="AET3Gv20453100.29">
    <property type="protein sequence ID" value="AET3Gv20453100.29"/>
    <property type="gene ID" value="AET3Gv20453100"/>
</dbReference>
<evidence type="ECO:0000313" key="2">
    <source>
        <dbReference type="EnsemblPlants" id="AET3Gv20453100.29"/>
    </source>
</evidence>
<feature type="compositionally biased region" description="Basic residues" evidence="1">
    <location>
        <begin position="128"/>
        <end position="140"/>
    </location>
</feature>
<dbReference type="Proteomes" id="UP000015105">
    <property type="component" value="Chromosome 3D"/>
</dbReference>
<name>A0A453ETH4_AEGTS</name>
<reference evidence="2" key="3">
    <citation type="journal article" date="2017" name="Nature">
        <title>Genome sequence of the progenitor of the wheat D genome Aegilops tauschii.</title>
        <authorList>
            <person name="Luo M.C."/>
            <person name="Gu Y.Q."/>
            <person name="Puiu D."/>
            <person name="Wang H."/>
            <person name="Twardziok S.O."/>
            <person name="Deal K.R."/>
            <person name="Huo N."/>
            <person name="Zhu T."/>
            <person name="Wang L."/>
            <person name="Wang Y."/>
            <person name="McGuire P.E."/>
            <person name="Liu S."/>
            <person name="Long H."/>
            <person name="Ramasamy R.K."/>
            <person name="Rodriguez J.C."/>
            <person name="Van S.L."/>
            <person name="Yuan L."/>
            <person name="Wang Z."/>
            <person name="Xia Z."/>
            <person name="Xiao L."/>
            <person name="Anderson O.D."/>
            <person name="Ouyang S."/>
            <person name="Liang Y."/>
            <person name="Zimin A.V."/>
            <person name="Pertea G."/>
            <person name="Qi P."/>
            <person name="Bennetzen J.L."/>
            <person name="Dai X."/>
            <person name="Dawson M.W."/>
            <person name="Muller H.G."/>
            <person name="Kugler K."/>
            <person name="Rivarola-Duarte L."/>
            <person name="Spannagl M."/>
            <person name="Mayer K.F.X."/>
            <person name="Lu F.H."/>
            <person name="Bevan M.W."/>
            <person name="Leroy P."/>
            <person name="Li P."/>
            <person name="You F.M."/>
            <person name="Sun Q."/>
            <person name="Liu Z."/>
            <person name="Lyons E."/>
            <person name="Wicker T."/>
            <person name="Salzberg S.L."/>
            <person name="Devos K.M."/>
            <person name="Dvorak J."/>
        </authorList>
    </citation>
    <scope>NUCLEOTIDE SEQUENCE [LARGE SCALE GENOMIC DNA]</scope>
    <source>
        <strain evidence="2">cv. AL8/78</strain>
    </source>
</reference>
<keyword evidence="3" id="KW-1185">Reference proteome</keyword>
<evidence type="ECO:0000313" key="3">
    <source>
        <dbReference type="Proteomes" id="UP000015105"/>
    </source>
</evidence>
<reference evidence="2" key="5">
    <citation type="journal article" date="2021" name="G3 (Bethesda)">
        <title>Aegilops tauschii genome assembly Aet v5.0 features greater sequence contiguity and improved annotation.</title>
        <authorList>
            <person name="Wang L."/>
            <person name="Zhu T."/>
            <person name="Rodriguez J.C."/>
            <person name="Deal K.R."/>
            <person name="Dubcovsky J."/>
            <person name="McGuire P.E."/>
            <person name="Lux T."/>
            <person name="Spannagl M."/>
            <person name="Mayer K.F.X."/>
            <person name="Baldrich P."/>
            <person name="Meyers B.C."/>
            <person name="Huo N."/>
            <person name="Gu Y.Q."/>
            <person name="Zhou H."/>
            <person name="Devos K.M."/>
            <person name="Bennetzen J.L."/>
            <person name="Unver T."/>
            <person name="Budak H."/>
            <person name="Gulick P.J."/>
            <person name="Galiba G."/>
            <person name="Kalapos B."/>
            <person name="Nelson D.R."/>
            <person name="Li P."/>
            <person name="You F.M."/>
            <person name="Luo M.C."/>
            <person name="Dvorak J."/>
        </authorList>
    </citation>
    <scope>NUCLEOTIDE SEQUENCE [LARGE SCALE GENOMIC DNA]</scope>
    <source>
        <strain evidence="2">cv. AL8/78</strain>
    </source>
</reference>
<dbReference type="Gramene" id="AET3Gv20453100.29">
    <property type="protein sequence ID" value="AET3Gv20453100.29"/>
    <property type="gene ID" value="AET3Gv20453100"/>
</dbReference>
<evidence type="ECO:0000256" key="1">
    <source>
        <dbReference type="SAM" id="MobiDB-lite"/>
    </source>
</evidence>
<dbReference type="AlphaFoldDB" id="A0A453ETH4"/>
<organism evidence="2 3">
    <name type="scientific">Aegilops tauschii subsp. strangulata</name>
    <name type="common">Goatgrass</name>
    <dbReference type="NCBI Taxonomy" id="200361"/>
    <lineage>
        <taxon>Eukaryota</taxon>
        <taxon>Viridiplantae</taxon>
        <taxon>Streptophyta</taxon>
        <taxon>Embryophyta</taxon>
        <taxon>Tracheophyta</taxon>
        <taxon>Spermatophyta</taxon>
        <taxon>Magnoliopsida</taxon>
        <taxon>Liliopsida</taxon>
        <taxon>Poales</taxon>
        <taxon>Poaceae</taxon>
        <taxon>BOP clade</taxon>
        <taxon>Pooideae</taxon>
        <taxon>Triticodae</taxon>
        <taxon>Triticeae</taxon>
        <taxon>Triticinae</taxon>
        <taxon>Aegilops</taxon>
    </lineage>
</organism>
<sequence>MVFHSGSLVSSVSQGGILAIVLHQQRHNSERLSRQKLFENHLQTRAIHPQNPLPSPAIPVSHNKFDQHRSRFVPNPACPPPRANPTHIARLTPRSGLQLQKLQIPRCSLVAAPRFARRQAGSAEAATARRRGRWRGRCHR</sequence>
<reference evidence="2" key="4">
    <citation type="submission" date="2019-03" db="UniProtKB">
        <authorList>
            <consortium name="EnsemblPlants"/>
        </authorList>
    </citation>
    <scope>IDENTIFICATION</scope>
</reference>
<accession>A0A453ETH4</accession>
<reference evidence="3" key="1">
    <citation type="journal article" date="2014" name="Science">
        <title>Ancient hybridizations among the ancestral genomes of bread wheat.</title>
        <authorList>
            <consortium name="International Wheat Genome Sequencing Consortium,"/>
            <person name="Marcussen T."/>
            <person name="Sandve S.R."/>
            <person name="Heier L."/>
            <person name="Spannagl M."/>
            <person name="Pfeifer M."/>
            <person name="Jakobsen K.S."/>
            <person name="Wulff B.B."/>
            <person name="Steuernagel B."/>
            <person name="Mayer K.F."/>
            <person name="Olsen O.A."/>
        </authorList>
    </citation>
    <scope>NUCLEOTIDE SEQUENCE [LARGE SCALE GENOMIC DNA]</scope>
    <source>
        <strain evidence="3">cv. AL8/78</strain>
    </source>
</reference>
<feature type="region of interest" description="Disordered" evidence="1">
    <location>
        <begin position="121"/>
        <end position="140"/>
    </location>
</feature>
<protein>
    <submittedName>
        <fullName evidence="2">Uncharacterized protein</fullName>
    </submittedName>
</protein>